<protein>
    <submittedName>
        <fullName evidence="1">Uncharacterized protein (DUF2336 family)</fullName>
    </submittedName>
</protein>
<name>A0A370HJK3_9HYPH</name>
<reference evidence="1 2" key="1">
    <citation type="submission" date="2018-07" db="EMBL/GenBank/DDBJ databases">
        <title>Genomic Encyclopedia of Type Strains, Phase IV (KMG-IV): sequencing the most valuable type-strain genomes for metagenomic binning, comparative biology and taxonomic classification.</title>
        <authorList>
            <person name="Goeker M."/>
        </authorList>
    </citation>
    <scope>NUCLEOTIDE SEQUENCE [LARGE SCALE GENOMIC DNA]</scope>
    <source>
        <strain evidence="1 2">DSM 14364</strain>
    </source>
</reference>
<organism evidence="1 2">
    <name type="scientific">Microvirga subterranea</name>
    <dbReference type="NCBI Taxonomy" id="186651"/>
    <lineage>
        <taxon>Bacteria</taxon>
        <taxon>Pseudomonadati</taxon>
        <taxon>Pseudomonadota</taxon>
        <taxon>Alphaproteobacteria</taxon>
        <taxon>Hyphomicrobiales</taxon>
        <taxon>Methylobacteriaceae</taxon>
        <taxon>Microvirga</taxon>
    </lineage>
</organism>
<sequence length="358" mass="38694">MAFPAKPDRWPDLSSIDDTEANGRDARASLLKVNAEMFVAAPARDREIIETFETLALGFLPAVDRASLAEIARILAPCEDTPDSVLDHLSRHSPEAREIVLKSAARLPVSCSDTCLGTPEGRLRLASCSALDRIIVERLLALREADVEDHLAANPAFVPTEPAFADLVRRAQDRAPLAAILLSRTDLSLADEAALYLAASREHRARIRAKIESALPHRRARLAFMLTEHDVAAFFAAARHGDVGQFEAMLTGALGFPAAAEWRILQAGRYELLALALRALGLCDKEATRIFLTLHPVLCRPLSTVKELVRTVRDVPSAVALALVEAILGVQALSGRSGPPCLSEDGDVIVYRPASASV</sequence>
<comment type="caution">
    <text evidence="1">The sequence shown here is derived from an EMBL/GenBank/DDBJ whole genome shotgun (WGS) entry which is preliminary data.</text>
</comment>
<evidence type="ECO:0000313" key="2">
    <source>
        <dbReference type="Proteomes" id="UP000254925"/>
    </source>
</evidence>
<keyword evidence="2" id="KW-1185">Reference proteome</keyword>
<dbReference type="Proteomes" id="UP000254925">
    <property type="component" value="Unassembled WGS sequence"/>
</dbReference>
<gene>
    <name evidence="1" type="ORF">DES45_105202</name>
</gene>
<proteinExistence type="predicted"/>
<dbReference type="AlphaFoldDB" id="A0A370HJK3"/>
<dbReference type="EMBL" id="QQBB01000005">
    <property type="protein sequence ID" value="RDI58679.1"/>
    <property type="molecule type" value="Genomic_DNA"/>
</dbReference>
<dbReference type="RefSeq" id="WP_114770694.1">
    <property type="nucleotide sequence ID" value="NZ_QQBB01000005.1"/>
</dbReference>
<dbReference type="OrthoDB" id="8455292at2"/>
<accession>A0A370HJK3</accession>
<evidence type="ECO:0000313" key="1">
    <source>
        <dbReference type="EMBL" id="RDI58679.1"/>
    </source>
</evidence>